<dbReference type="InterPro" id="IPR003879">
    <property type="entry name" value="Butyrophylin_SPRY"/>
</dbReference>
<dbReference type="InterPro" id="IPR003877">
    <property type="entry name" value="SPRY_dom"/>
</dbReference>
<dbReference type="Gene3D" id="2.60.120.920">
    <property type="match status" value="1"/>
</dbReference>
<reference evidence="10" key="3">
    <citation type="submission" date="2020-05" db="EMBL/GenBank/DDBJ databases">
        <title>Electrophorus electricus (electric eel) genome, fEleEle1, primary haplotype.</title>
        <authorList>
            <person name="Myers G."/>
            <person name="Meyer A."/>
            <person name="Fedrigo O."/>
            <person name="Formenti G."/>
            <person name="Rhie A."/>
            <person name="Tracey A."/>
            <person name="Sims Y."/>
            <person name="Jarvis E.D."/>
        </authorList>
    </citation>
    <scope>NUCLEOTIDE SEQUENCE [LARGE SCALE GENOMIC DNA]</scope>
</reference>
<dbReference type="InterPro" id="IPR027417">
    <property type="entry name" value="P-loop_NTPase"/>
</dbReference>
<evidence type="ECO:0000259" key="9">
    <source>
        <dbReference type="PROSITE" id="PS50837"/>
    </source>
</evidence>
<feature type="compositionally biased region" description="Polar residues" evidence="7">
    <location>
        <begin position="39"/>
        <end position="56"/>
    </location>
</feature>
<organism evidence="10 11">
    <name type="scientific">Electrophorus electricus</name>
    <name type="common">Electric eel</name>
    <name type="synonym">Gymnotus electricus</name>
    <dbReference type="NCBI Taxonomy" id="8005"/>
    <lineage>
        <taxon>Eukaryota</taxon>
        <taxon>Metazoa</taxon>
        <taxon>Chordata</taxon>
        <taxon>Craniata</taxon>
        <taxon>Vertebrata</taxon>
        <taxon>Euteleostomi</taxon>
        <taxon>Actinopterygii</taxon>
        <taxon>Neopterygii</taxon>
        <taxon>Teleostei</taxon>
        <taxon>Ostariophysi</taxon>
        <taxon>Gymnotiformes</taxon>
        <taxon>Gymnotoidei</taxon>
        <taxon>Gymnotidae</taxon>
        <taxon>Electrophorus</taxon>
    </lineage>
</organism>
<dbReference type="InterPro" id="IPR013320">
    <property type="entry name" value="ConA-like_dom_sf"/>
</dbReference>
<keyword evidence="11" id="KW-1185">Reference proteome</keyword>
<dbReference type="SUPFAM" id="SSF49899">
    <property type="entry name" value="Concanavalin A-like lectins/glucanases"/>
    <property type="match status" value="1"/>
</dbReference>
<dbReference type="PROSITE" id="PS50837">
    <property type="entry name" value="NACHT"/>
    <property type="match status" value="1"/>
</dbReference>
<dbReference type="Pfam" id="PF13765">
    <property type="entry name" value="PRY"/>
    <property type="match status" value="1"/>
</dbReference>
<dbReference type="Gene3D" id="3.40.50.300">
    <property type="entry name" value="P-loop containing nucleotide triphosphate hydrolases"/>
    <property type="match status" value="1"/>
</dbReference>
<protein>
    <recommendedName>
        <fullName evidence="12">B30.2/SPRY domain-containing protein</fullName>
    </recommendedName>
</protein>
<evidence type="ECO:0000256" key="7">
    <source>
        <dbReference type="SAM" id="MobiDB-lite"/>
    </source>
</evidence>
<feature type="domain" description="B30.2/SPRY" evidence="8">
    <location>
        <begin position="1103"/>
        <end position="1299"/>
    </location>
</feature>
<dbReference type="GO" id="GO:0005524">
    <property type="term" value="F:ATP binding"/>
    <property type="evidence" value="ECO:0007669"/>
    <property type="project" value="UniProtKB-KW"/>
</dbReference>
<evidence type="ECO:0000256" key="3">
    <source>
        <dbReference type="ARBA" id="ARBA00022614"/>
    </source>
</evidence>
<dbReference type="Pfam" id="PF17779">
    <property type="entry name" value="WHD_NOD2"/>
    <property type="match status" value="1"/>
</dbReference>
<keyword evidence="6" id="KW-0067">ATP-binding</keyword>
<evidence type="ECO:0000256" key="4">
    <source>
        <dbReference type="ARBA" id="ARBA00022737"/>
    </source>
</evidence>
<evidence type="ECO:0000259" key="8">
    <source>
        <dbReference type="PROSITE" id="PS50188"/>
    </source>
</evidence>
<dbReference type="Pfam" id="PF05729">
    <property type="entry name" value="NACHT"/>
    <property type="match status" value="1"/>
</dbReference>
<dbReference type="AlphaFoldDB" id="A0A4W4GNR9"/>
<dbReference type="InterPro" id="IPR043136">
    <property type="entry name" value="B30.2/SPRY_sf"/>
</dbReference>
<dbReference type="FunFam" id="3.40.50.300:FF:000210">
    <property type="entry name" value="Si:dkey-16p6.1"/>
    <property type="match status" value="1"/>
</dbReference>
<feature type="region of interest" description="Disordered" evidence="7">
    <location>
        <begin position="15"/>
        <end position="79"/>
    </location>
</feature>
<dbReference type="GeneID" id="113590749"/>
<reference evidence="11" key="2">
    <citation type="journal article" date="2017" name="Sci. Adv.">
        <title>A tail of two voltages: Proteomic comparison of the three electric organs of the electric eel.</title>
        <authorList>
            <person name="Traeger L.L."/>
            <person name="Sabat G."/>
            <person name="Barrett-Wilt G.A."/>
            <person name="Wells G.B."/>
            <person name="Sussman M.R."/>
        </authorList>
    </citation>
    <scope>NUCLEOTIDE SEQUENCE [LARGE SCALE GENOMIC DNA]</scope>
</reference>
<dbReference type="PROSITE" id="PS51450">
    <property type="entry name" value="LRR"/>
    <property type="match status" value="1"/>
</dbReference>
<dbReference type="InterPro" id="IPR041267">
    <property type="entry name" value="NLRP_HD2"/>
</dbReference>
<feature type="compositionally biased region" description="Polar residues" evidence="7">
    <location>
        <begin position="65"/>
        <end position="79"/>
    </location>
</feature>
<accession>A0A4W4GNR9</accession>
<dbReference type="PRINTS" id="PR01407">
    <property type="entry name" value="BUTYPHLNCDUF"/>
</dbReference>
<dbReference type="Pfam" id="PF14484">
    <property type="entry name" value="FISNA"/>
    <property type="match status" value="1"/>
</dbReference>
<dbReference type="GO" id="GO:0005737">
    <property type="term" value="C:cytoplasm"/>
    <property type="evidence" value="ECO:0007669"/>
    <property type="project" value="UniProtKB-SubCell"/>
</dbReference>
<evidence type="ECO:0000313" key="11">
    <source>
        <dbReference type="Proteomes" id="UP000314983"/>
    </source>
</evidence>
<feature type="region of interest" description="Disordered" evidence="7">
    <location>
        <begin position="130"/>
        <end position="151"/>
    </location>
</feature>
<keyword evidence="3" id="KW-0433">Leucine-rich repeat</keyword>
<comment type="subcellular location">
    <subcellularLocation>
        <location evidence="1">Cytoplasm</location>
    </subcellularLocation>
</comment>
<dbReference type="InterPro" id="IPR007111">
    <property type="entry name" value="NACHT_NTPase"/>
</dbReference>
<keyword evidence="2" id="KW-0963">Cytoplasm</keyword>
<dbReference type="PANTHER" id="PTHR24106">
    <property type="entry name" value="NACHT, LRR AND CARD DOMAINS-CONTAINING"/>
    <property type="match status" value="1"/>
</dbReference>
<evidence type="ECO:0000313" key="10">
    <source>
        <dbReference type="Ensembl" id="ENSEEEP00000038139.2"/>
    </source>
</evidence>
<feature type="region of interest" description="Disordered" evidence="7">
    <location>
        <begin position="93"/>
        <end position="115"/>
    </location>
</feature>
<dbReference type="KEGG" id="eee:113590749"/>
<dbReference type="InterPro" id="IPR029495">
    <property type="entry name" value="NACHT-assoc"/>
</dbReference>
<dbReference type="PROSITE" id="PS50188">
    <property type="entry name" value="B302_SPRY"/>
    <property type="match status" value="1"/>
</dbReference>
<dbReference type="InterPro" id="IPR001870">
    <property type="entry name" value="B30.2/SPRY"/>
</dbReference>
<dbReference type="Pfam" id="PF13516">
    <property type="entry name" value="LRR_6"/>
    <property type="match status" value="5"/>
</dbReference>
<evidence type="ECO:0000256" key="1">
    <source>
        <dbReference type="ARBA" id="ARBA00004496"/>
    </source>
</evidence>
<dbReference type="InterPro" id="IPR051261">
    <property type="entry name" value="NLR"/>
</dbReference>
<reference evidence="10" key="4">
    <citation type="submission" date="2025-08" db="UniProtKB">
        <authorList>
            <consortium name="Ensembl"/>
        </authorList>
    </citation>
    <scope>IDENTIFICATION</scope>
</reference>
<feature type="domain" description="NACHT" evidence="9">
    <location>
        <begin position="304"/>
        <end position="438"/>
    </location>
</feature>
<dbReference type="Proteomes" id="UP000314983">
    <property type="component" value="Chromosome 16"/>
</dbReference>
<sequence>MKRNYSKMECHNFRTEEGTSDTIAKRATSPALSGVCVKSDQSPHTVEPVNLSNGRGTSDPRTECQRTASPAPSSVSCKSDWSITEPITFSSTGAHNVSRTECQRTASPAPSNVSCKSDWSITEPITFSSTGAHNVSRTERQRTASPVPSNVSCKSDWSITEPITFSSTGAHNVSWQHSTEATLHTHALVEDMGDLQQDSYTPVDGVLRRVLETHKTSMKNKYESLFEGGRIQESKTLLNRIYTQLYIIEGESEGVNEEHEVLQMEKTPRKHPFKDTQINCNDIFEPLCQLGFEAHIKVENQNLKSVLTKGIAGIGKTVSVQKFILDWAEGKANQDIDFMFVLPFRELNLIKNVKYSFNKLLCNFYPELKHLDLKIFCVRKVVFIFDGLDESKISLNFSGCEKISDITMTSSVSVLIANLIKGELLPSALIWITSRPAAANQIPLQYINRVTEIQGFDDPQKEEYFRKRISDQDQAKKIISHIRTARSLHIMCHIPVFCWISATVLQQIMKQANQTEIPKTLTEMYTHFLHTQTNMTNEKYNEKKESDPQKLLEYNKMVILKLAELAFKGLIKGNVMFYEEDLIECGIDVTEPSVFFGVCTEIFRGESVLYQKKVYCFVHLSFQEFLAAFYVLHCYVSKNMEELQSLKPQYSDWSVTVPLEELLKGAVNKALLSQNGHLDLFLRFLLGISLESNQKLLQGLLDHTESSSNSINETVHYIKQQIQNKDLSTDRAIGLFLCLIEMNDHSLSTDIQEYLKSEKHSKNKLSAGQCSALACVLLISKDVMDELDLKIYNTTEQGYRRLIPAVTNSRKALLAGCNLSTHSSDTLCSALKSPKSYLTELDVSNNNLQDSGVKLLSAGLKSSQCKLERLRLTGCNLTEESCKYLSSALQTEHSSLKELDISNNGLQDSGVEYLISGLRSLHCKLEILRLASCNLGRKTCENIGAVLQLAVSHLQELNLNNNNLQDSGVELLSCGLKNPLCQMKILRLAICNLGEKACEILGSALQVAHSVLKELDLSNNDVKDSGVLLLCAGLKSSHCKLEILKLSGCMITEEGCSSLASALSSNPSHLKELDLTYNHPGISGVKLLSAILEDLNCNLETLKLEHAGKIRIKPGLGKYYCELTLDPNTVHTRLCLLDGNRKVISMKELESYPEHPERFDVYEQVLCRESLSGRCYWEAEWSGRTDIMAVTCKGISRKGGNNDCRFGFNEISWCLSCSNYSYSAWHNDKRISIPGPPPSSKRVGMYLDWPAGTLSFYSVSSDTRTLTHIYTFHSTFTEPLYAGFWVWFQESSVCLCQIE</sequence>
<evidence type="ECO:0008006" key="12">
    <source>
        <dbReference type="Google" id="ProtNLM"/>
    </source>
</evidence>
<dbReference type="SMART" id="SM00449">
    <property type="entry name" value="SPRY"/>
    <property type="match status" value="1"/>
</dbReference>
<dbReference type="CDD" id="cd16040">
    <property type="entry name" value="SPRY_PRY_SNTX"/>
    <property type="match status" value="1"/>
</dbReference>
<dbReference type="GeneTree" id="ENSGT01150000286911"/>
<name>A0A4W4GNR9_ELEEL</name>
<evidence type="ECO:0000256" key="2">
    <source>
        <dbReference type="ARBA" id="ARBA00022490"/>
    </source>
</evidence>
<dbReference type="Pfam" id="PF00622">
    <property type="entry name" value="SPRY"/>
    <property type="match status" value="1"/>
</dbReference>
<dbReference type="SMART" id="SM00368">
    <property type="entry name" value="LRR_RI"/>
    <property type="match status" value="9"/>
</dbReference>
<evidence type="ECO:0000256" key="6">
    <source>
        <dbReference type="ARBA" id="ARBA00022840"/>
    </source>
</evidence>
<dbReference type="Gene3D" id="3.80.10.10">
    <property type="entry name" value="Ribonuclease Inhibitor"/>
    <property type="match status" value="2"/>
</dbReference>
<dbReference type="InterPro" id="IPR032675">
    <property type="entry name" value="LRR_dom_sf"/>
</dbReference>
<gene>
    <name evidence="10" type="primary">LOC113590749</name>
</gene>
<dbReference type="SUPFAM" id="SSF52540">
    <property type="entry name" value="P-loop containing nucleoside triphosphate hydrolases"/>
    <property type="match status" value="1"/>
</dbReference>
<dbReference type="SUPFAM" id="SSF52047">
    <property type="entry name" value="RNI-like"/>
    <property type="match status" value="1"/>
</dbReference>
<reference evidence="11" key="1">
    <citation type="journal article" date="2014" name="Science">
        <title>Nonhuman genetics. Genomic basis for the convergent evolution of electric organs.</title>
        <authorList>
            <person name="Gallant J.R."/>
            <person name="Traeger L.L."/>
            <person name="Volkening J.D."/>
            <person name="Moffett H."/>
            <person name="Chen P.H."/>
            <person name="Novina C.D."/>
            <person name="Phillips G.N.Jr."/>
            <person name="Anand R."/>
            <person name="Wells G.B."/>
            <person name="Pinch M."/>
            <person name="Guth R."/>
            <person name="Unguez G.A."/>
            <person name="Albert J.S."/>
            <person name="Zakon H.H."/>
            <person name="Samanta M.P."/>
            <person name="Sussman M.R."/>
        </authorList>
    </citation>
    <scope>NUCLEOTIDE SEQUENCE [LARGE SCALE GENOMIC DNA]</scope>
</reference>
<dbReference type="SMART" id="SM01288">
    <property type="entry name" value="FISNA"/>
    <property type="match status" value="1"/>
</dbReference>
<keyword evidence="5" id="KW-0547">Nucleotide-binding</keyword>
<keyword evidence="4" id="KW-0677">Repeat</keyword>
<dbReference type="InterPro" id="IPR041075">
    <property type="entry name" value="NOD1/2_WH"/>
</dbReference>
<dbReference type="Ensembl" id="ENSEEET00000038581.2">
    <property type="protein sequence ID" value="ENSEEEP00000038139.2"/>
    <property type="gene ID" value="ENSEEEG00000018095.2"/>
</dbReference>
<proteinExistence type="predicted"/>
<dbReference type="Pfam" id="PF17776">
    <property type="entry name" value="NLRC4_HD2"/>
    <property type="match status" value="1"/>
</dbReference>
<evidence type="ECO:0000256" key="5">
    <source>
        <dbReference type="ARBA" id="ARBA00022741"/>
    </source>
</evidence>
<dbReference type="SMART" id="SM00589">
    <property type="entry name" value="PRY"/>
    <property type="match status" value="1"/>
</dbReference>
<reference evidence="10" key="5">
    <citation type="submission" date="2025-09" db="UniProtKB">
        <authorList>
            <consortium name="Ensembl"/>
        </authorList>
    </citation>
    <scope>IDENTIFICATION</scope>
</reference>
<dbReference type="InterPro" id="IPR001611">
    <property type="entry name" value="Leu-rich_rpt"/>
</dbReference>
<dbReference type="InterPro" id="IPR006574">
    <property type="entry name" value="PRY"/>
</dbReference>
<dbReference type="RefSeq" id="XP_026886848.2">
    <property type="nucleotide sequence ID" value="XM_027031047.2"/>
</dbReference>